<feature type="region of interest" description="Disordered" evidence="1">
    <location>
        <begin position="296"/>
        <end position="315"/>
    </location>
</feature>
<dbReference type="STRING" id="765257.A0A0C9ZQM1"/>
<dbReference type="Pfam" id="PF08447">
    <property type="entry name" value="PAS_3"/>
    <property type="match status" value="1"/>
</dbReference>
<sequence>MNTDTPRLSCIAIVDFSQDIRFLYVTESFTELLGWDVRETIGRPGSDLVHPDEFPVVRQLHYGTIRQDKAAVLAYLRLKHKDPLKGYLLCAISRTVVHNVLVGSISPASAGIKALQNASTAQEVDFVTPVAKDFGFRRWGDPSPMPPSPIPNIPLLLEGTGEAEDPNAECKDGILSFKPLPKQSARVALILDRFSMHCPVQYCSNDLLVETTAVMGRSFYDFVSPKNEQRVREWIDMVKAWGVNERGQPSDGGFGFGRFTLLYKGRDSRDEQKKTTPSHGSRRKELFASLKGQLSKTPLLGSSSSKTHNSSTRDDELPVDAIFSAHSDGILLILRSTAAPSKSSEA</sequence>
<dbReference type="Gene3D" id="3.30.450.20">
    <property type="entry name" value="PAS domain"/>
    <property type="match status" value="1"/>
</dbReference>
<dbReference type="HOGENOM" id="CLU_049061_0_0_1"/>
<dbReference type="InterPro" id="IPR013655">
    <property type="entry name" value="PAS_fold_3"/>
</dbReference>
<evidence type="ECO:0000256" key="1">
    <source>
        <dbReference type="SAM" id="MobiDB-lite"/>
    </source>
</evidence>
<evidence type="ECO:0000313" key="4">
    <source>
        <dbReference type="Proteomes" id="UP000054018"/>
    </source>
</evidence>
<evidence type="ECO:0000259" key="2">
    <source>
        <dbReference type="PROSITE" id="PS50112"/>
    </source>
</evidence>
<organism evidence="3 4">
    <name type="scientific">Pisolithus microcarpus 441</name>
    <dbReference type="NCBI Taxonomy" id="765257"/>
    <lineage>
        <taxon>Eukaryota</taxon>
        <taxon>Fungi</taxon>
        <taxon>Dikarya</taxon>
        <taxon>Basidiomycota</taxon>
        <taxon>Agaricomycotina</taxon>
        <taxon>Agaricomycetes</taxon>
        <taxon>Agaricomycetidae</taxon>
        <taxon>Boletales</taxon>
        <taxon>Sclerodermatineae</taxon>
        <taxon>Pisolithaceae</taxon>
        <taxon>Pisolithus</taxon>
    </lineage>
</organism>
<dbReference type="Proteomes" id="UP000054018">
    <property type="component" value="Unassembled WGS sequence"/>
</dbReference>
<reference evidence="3 4" key="1">
    <citation type="submission" date="2014-04" db="EMBL/GenBank/DDBJ databases">
        <authorList>
            <consortium name="DOE Joint Genome Institute"/>
            <person name="Kuo A."/>
            <person name="Kohler A."/>
            <person name="Costa M.D."/>
            <person name="Nagy L.G."/>
            <person name="Floudas D."/>
            <person name="Copeland A."/>
            <person name="Barry K.W."/>
            <person name="Cichocki N."/>
            <person name="Veneault-Fourrey C."/>
            <person name="LaButti K."/>
            <person name="Lindquist E.A."/>
            <person name="Lipzen A."/>
            <person name="Lundell T."/>
            <person name="Morin E."/>
            <person name="Murat C."/>
            <person name="Sun H."/>
            <person name="Tunlid A."/>
            <person name="Henrissat B."/>
            <person name="Grigoriev I.V."/>
            <person name="Hibbett D.S."/>
            <person name="Martin F."/>
            <person name="Nordberg H.P."/>
            <person name="Cantor M.N."/>
            <person name="Hua S.X."/>
        </authorList>
    </citation>
    <scope>NUCLEOTIDE SEQUENCE [LARGE SCALE GENOMIC DNA]</scope>
    <source>
        <strain evidence="3 4">441</strain>
    </source>
</reference>
<gene>
    <name evidence="3" type="ORF">PISMIDRAFT_29163</name>
</gene>
<name>A0A0C9ZQM1_9AGAM</name>
<dbReference type="InterPro" id="IPR035965">
    <property type="entry name" value="PAS-like_dom_sf"/>
</dbReference>
<dbReference type="PROSITE" id="PS50112">
    <property type="entry name" value="PAS"/>
    <property type="match status" value="1"/>
</dbReference>
<accession>A0A0C9ZQM1</accession>
<dbReference type="SUPFAM" id="SSF55785">
    <property type="entry name" value="PYP-like sensor domain (PAS domain)"/>
    <property type="match status" value="1"/>
</dbReference>
<reference evidence="4" key="2">
    <citation type="submission" date="2015-01" db="EMBL/GenBank/DDBJ databases">
        <title>Evolutionary Origins and Diversification of the Mycorrhizal Mutualists.</title>
        <authorList>
            <consortium name="DOE Joint Genome Institute"/>
            <consortium name="Mycorrhizal Genomics Consortium"/>
            <person name="Kohler A."/>
            <person name="Kuo A."/>
            <person name="Nagy L.G."/>
            <person name="Floudas D."/>
            <person name="Copeland A."/>
            <person name="Barry K.W."/>
            <person name="Cichocki N."/>
            <person name="Veneault-Fourrey C."/>
            <person name="LaButti K."/>
            <person name="Lindquist E.A."/>
            <person name="Lipzen A."/>
            <person name="Lundell T."/>
            <person name="Morin E."/>
            <person name="Murat C."/>
            <person name="Riley R."/>
            <person name="Ohm R."/>
            <person name="Sun H."/>
            <person name="Tunlid A."/>
            <person name="Henrissat B."/>
            <person name="Grigoriev I.V."/>
            <person name="Hibbett D.S."/>
            <person name="Martin F."/>
        </authorList>
    </citation>
    <scope>NUCLEOTIDE SEQUENCE [LARGE SCALE GENOMIC DNA]</scope>
    <source>
        <strain evidence="4">441</strain>
    </source>
</reference>
<evidence type="ECO:0000313" key="3">
    <source>
        <dbReference type="EMBL" id="KIK24597.1"/>
    </source>
</evidence>
<keyword evidence="4" id="KW-1185">Reference proteome</keyword>
<protein>
    <recommendedName>
        <fullName evidence="2">PAS domain-containing protein</fullName>
    </recommendedName>
</protein>
<dbReference type="InterPro" id="IPR000014">
    <property type="entry name" value="PAS"/>
</dbReference>
<feature type="domain" description="PAS" evidence="2">
    <location>
        <begin position="11"/>
        <end position="68"/>
    </location>
</feature>
<dbReference type="EMBL" id="KN833715">
    <property type="protein sequence ID" value="KIK24597.1"/>
    <property type="molecule type" value="Genomic_DNA"/>
</dbReference>
<dbReference type="AlphaFoldDB" id="A0A0C9ZQM1"/>
<dbReference type="CDD" id="cd00130">
    <property type="entry name" value="PAS"/>
    <property type="match status" value="1"/>
</dbReference>
<dbReference type="OrthoDB" id="411251at2759"/>
<proteinExistence type="predicted"/>